<evidence type="ECO:0000259" key="2">
    <source>
        <dbReference type="PROSITE" id="PS50110"/>
    </source>
</evidence>
<sequence length="132" mass="15264">MEDNTGRIYLVDDQPISNFITKKLLELEGYKGAVIDFTDPTLAFETISEDENALIFLDLNMPVMNGWDFLEAFRERNINHRIIILTSSISKVDIEKAKEYPFVQKYMIKPLNKKKFAEISEYLNPPALATRS</sequence>
<feature type="domain" description="Response regulatory" evidence="2">
    <location>
        <begin position="7"/>
        <end position="124"/>
    </location>
</feature>
<evidence type="ECO:0000313" key="4">
    <source>
        <dbReference type="Proteomes" id="UP000315131"/>
    </source>
</evidence>
<dbReference type="PANTHER" id="PTHR44520:SF2">
    <property type="entry name" value="RESPONSE REGULATOR RCP1"/>
    <property type="match status" value="1"/>
</dbReference>
<protein>
    <submittedName>
        <fullName evidence="3">Response regulator</fullName>
    </submittedName>
</protein>
<accession>A0A550I2S4</accession>
<dbReference type="OrthoDB" id="673128at2"/>
<dbReference type="InterPro" id="IPR011006">
    <property type="entry name" value="CheY-like_superfamily"/>
</dbReference>
<evidence type="ECO:0000256" key="1">
    <source>
        <dbReference type="PROSITE-ProRule" id="PRU00169"/>
    </source>
</evidence>
<dbReference type="GO" id="GO:0000160">
    <property type="term" value="P:phosphorelay signal transduction system"/>
    <property type="evidence" value="ECO:0007669"/>
    <property type="project" value="InterPro"/>
</dbReference>
<feature type="modified residue" description="4-aspartylphosphate" evidence="1">
    <location>
        <position position="58"/>
    </location>
</feature>
<name>A0A550I2S4_9FLAO</name>
<dbReference type="SUPFAM" id="SSF52172">
    <property type="entry name" value="CheY-like"/>
    <property type="match status" value="1"/>
</dbReference>
<dbReference type="Gene3D" id="3.40.50.2300">
    <property type="match status" value="1"/>
</dbReference>
<comment type="caution">
    <text evidence="3">The sequence shown here is derived from an EMBL/GenBank/DDBJ whole genome shotgun (WGS) entry which is preliminary data.</text>
</comment>
<organism evidence="3 4">
    <name type="scientific">Christiangramia sabulilitoris</name>
    <dbReference type="NCBI Taxonomy" id="2583991"/>
    <lineage>
        <taxon>Bacteria</taxon>
        <taxon>Pseudomonadati</taxon>
        <taxon>Bacteroidota</taxon>
        <taxon>Flavobacteriia</taxon>
        <taxon>Flavobacteriales</taxon>
        <taxon>Flavobacteriaceae</taxon>
        <taxon>Christiangramia</taxon>
    </lineage>
</organism>
<dbReference type="InterPro" id="IPR052893">
    <property type="entry name" value="TCS_response_regulator"/>
</dbReference>
<dbReference type="PROSITE" id="PS50110">
    <property type="entry name" value="RESPONSE_REGULATORY"/>
    <property type="match status" value="1"/>
</dbReference>
<dbReference type="Pfam" id="PF00072">
    <property type="entry name" value="Response_reg"/>
    <property type="match status" value="1"/>
</dbReference>
<dbReference type="EMBL" id="VHSF01000002">
    <property type="protein sequence ID" value="TRO65265.1"/>
    <property type="molecule type" value="Genomic_DNA"/>
</dbReference>
<dbReference type="SMART" id="SM00448">
    <property type="entry name" value="REC"/>
    <property type="match status" value="1"/>
</dbReference>
<proteinExistence type="predicted"/>
<dbReference type="CDD" id="cd00156">
    <property type="entry name" value="REC"/>
    <property type="match status" value="1"/>
</dbReference>
<dbReference type="Proteomes" id="UP000315131">
    <property type="component" value="Unassembled WGS sequence"/>
</dbReference>
<reference evidence="3 4" key="1">
    <citation type="submission" date="2019-06" db="EMBL/GenBank/DDBJ databases">
        <title>Gramella sabulilitoris sp. nov., isolated from a marine sand.</title>
        <authorList>
            <person name="Yoon J.-H."/>
        </authorList>
    </citation>
    <scope>NUCLEOTIDE SEQUENCE [LARGE SCALE GENOMIC DNA]</scope>
    <source>
        <strain evidence="3 4">HSMS-1</strain>
    </source>
</reference>
<gene>
    <name evidence="3" type="ORF">FGM01_07600</name>
</gene>
<dbReference type="AlphaFoldDB" id="A0A550I2S4"/>
<dbReference type="InterPro" id="IPR001789">
    <property type="entry name" value="Sig_transdc_resp-reg_receiver"/>
</dbReference>
<keyword evidence="4" id="KW-1185">Reference proteome</keyword>
<keyword evidence="1" id="KW-0597">Phosphoprotein</keyword>
<dbReference type="PANTHER" id="PTHR44520">
    <property type="entry name" value="RESPONSE REGULATOR RCP1-RELATED"/>
    <property type="match status" value="1"/>
</dbReference>
<dbReference type="RefSeq" id="WP_143410559.1">
    <property type="nucleotide sequence ID" value="NZ_VHSF01000002.1"/>
</dbReference>
<evidence type="ECO:0000313" key="3">
    <source>
        <dbReference type="EMBL" id="TRO65265.1"/>
    </source>
</evidence>